<dbReference type="InterPro" id="IPR051970">
    <property type="entry name" value="TEL2_Regulation"/>
</dbReference>
<dbReference type="EMBL" id="AJIL01000029">
    <property type="protein sequence ID" value="KNF01454.1"/>
    <property type="molecule type" value="Genomic_DNA"/>
</dbReference>
<dbReference type="GO" id="GO:0042162">
    <property type="term" value="F:telomeric DNA binding"/>
    <property type="evidence" value="ECO:0007669"/>
    <property type="project" value="TreeGrafter"/>
</dbReference>
<feature type="compositionally biased region" description="Polar residues" evidence="2">
    <location>
        <begin position="698"/>
        <end position="714"/>
    </location>
</feature>
<dbReference type="GO" id="GO:0051879">
    <property type="term" value="F:Hsp90 protein binding"/>
    <property type="evidence" value="ECO:0007669"/>
    <property type="project" value="TreeGrafter"/>
</dbReference>
<evidence type="ECO:0000256" key="1">
    <source>
        <dbReference type="ARBA" id="ARBA00006133"/>
    </source>
</evidence>
<comment type="caution">
    <text evidence="4">The sequence shown here is derived from an EMBL/GenBank/DDBJ whole genome shotgun (WGS) entry which is preliminary data.</text>
</comment>
<name>A0A0L0VQB8_9BASI</name>
<organism evidence="4 5">
    <name type="scientific">Puccinia striiformis f. sp. tritici PST-78</name>
    <dbReference type="NCBI Taxonomy" id="1165861"/>
    <lineage>
        <taxon>Eukaryota</taxon>
        <taxon>Fungi</taxon>
        <taxon>Dikarya</taxon>
        <taxon>Basidiomycota</taxon>
        <taxon>Pucciniomycotina</taxon>
        <taxon>Pucciniomycetes</taxon>
        <taxon>Pucciniales</taxon>
        <taxon>Pucciniaceae</taxon>
        <taxon>Puccinia</taxon>
    </lineage>
</organism>
<proteinExistence type="inferred from homology"/>
<evidence type="ECO:0000256" key="2">
    <source>
        <dbReference type="SAM" id="MobiDB-lite"/>
    </source>
</evidence>
<evidence type="ECO:0000313" key="5">
    <source>
        <dbReference type="Proteomes" id="UP000054564"/>
    </source>
</evidence>
<dbReference type="AlphaFoldDB" id="A0A0L0VQB8"/>
<dbReference type="GO" id="GO:0005829">
    <property type="term" value="C:cytosol"/>
    <property type="evidence" value="ECO:0007669"/>
    <property type="project" value="TreeGrafter"/>
</dbReference>
<reference evidence="5" key="1">
    <citation type="submission" date="2014-03" db="EMBL/GenBank/DDBJ databases">
        <title>The Genome Sequence of Puccinia striiformis f. sp. tritici PST-78.</title>
        <authorList>
            <consortium name="The Broad Institute Genome Sequencing Platform"/>
            <person name="Cuomo C."/>
            <person name="Hulbert S."/>
            <person name="Chen X."/>
            <person name="Walker B."/>
            <person name="Young S.K."/>
            <person name="Zeng Q."/>
            <person name="Gargeya S."/>
            <person name="Fitzgerald M."/>
            <person name="Haas B."/>
            <person name="Abouelleil A."/>
            <person name="Alvarado L."/>
            <person name="Arachchi H.M."/>
            <person name="Berlin A.M."/>
            <person name="Chapman S.B."/>
            <person name="Goldberg J."/>
            <person name="Griggs A."/>
            <person name="Gujja S."/>
            <person name="Hansen M."/>
            <person name="Howarth C."/>
            <person name="Imamovic A."/>
            <person name="Larimer J."/>
            <person name="McCowan C."/>
            <person name="Montmayeur A."/>
            <person name="Murphy C."/>
            <person name="Neiman D."/>
            <person name="Pearson M."/>
            <person name="Priest M."/>
            <person name="Roberts A."/>
            <person name="Saif S."/>
            <person name="Shea T."/>
            <person name="Sisk P."/>
            <person name="Sykes S."/>
            <person name="Wortman J."/>
            <person name="Nusbaum C."/>
            <person name="Birren B."/>
        </authorList>
    </citation>
    <scope>NUCLEOTIDE SEQUENCE [LARGE SCALE GENOMIC DNA]</scope>
    <source>
        <strain evidence="5">race PST-78</strain>
    </source>
</reference>
<keyword evidence="5" id="KW-1185">Reference proteome</keyword>
<feature type="domain" description="Telomere length regulation protein conserved" evidence="3">
    <location>
        <begin position="528"/>
        <end position="637"/>
    </location>
</feature>
<feature type="region of interest" description="Disordered" evidence="2">
    <location>
        <begin position="683"/>
        <end position="750"/>
    </location>
</feature>
<sequence length="962" mass="109965">MNEEEYRKLARKIQQAINKNKIIKEPENSQEAQLVIEIISRNTNKLSREILERLGNILEKYKLTDYYHHNNLVQWQGFINCLIGLPDKLAKFIYTLEEPSSQFQSKPFLVKISQELVGLVKQISSLSDIQPASIILNKLIGVRFISQSINCSKTALEEGPHDLISSIWPELISLPKHHQLTWNSIILSLPRNELKAFLLSFLIHLQSNLCFDTPFSTNDQSYMIECAGAELLRYYFGDWGAENHHGCTDIHELVIEILCFHNCRDSWKIDIARWIARWTCINTSYHARSLISKNTLNAFSNSHQISNGAISHQSFLLVLLLLTSKPIAKSTPCDLSLDTRFIDAIQRSLNSLRIEFRLIGILMAELMTELYRSSGDTKLDFGHDFDSKKDDNINSLCRNIRDLCRSWNPILDSNTIEWRDKLRLTSDPRVKKPPEIKSGSGFSSDSLKGKSMMDPDQITLTELCLNPSTLYQKVKKPIIEVLKEESNEFEAYEIEEEDLQTLDPVQSNLKSDVDVDYPQDQNQIPTKPVYFSQLSDYLKDSQSYLKIKIVLLHAEDLIRTKSNWGTELKENVIDLTITISNLQDNFDLDGFESSRKSILQALLISNPILVGECIIEQLFYHQYSIIQRLSMINAIILGILELLDLPSHPSSSSSKKGDNDHQLGFKKMKSDLIHQVLLDYQSPSSTNARRPDEEQTRFRSSPSSLLVGSNQLDFDQQPRPKWISQKLVTQRNQNSTQVHSISSSSSTSSPKSEVYAHFLQLMVTRLTWYLDQYLHLSITNDRQQDKTGVFSGSGWMILFEPILVLKIIDLIKLLSFINLSSDSHTSNMGLVKEVVPILIKILIFVRASPSDKLDKDDDDSSMDVNDHQIMSSIIKLIVTLISHLKFDTAIPNPHLMPKTIGLNDVLLQSDDQTTLNHQIQFDILYQKLISLVQIDGHRSFVSSLVPNLNQFYTIVDQILYLI</sequence>
<accession>A0A0L0VQB8</accession>
<evidence type="ECO:0000313" key="4">
    <source>
        <dbReference type="EMBL" id="KNF01454.1"/>
    </source>
</evidence>
<comment type="similarity">
    <text evidence="1">Belongs to the TEL2 family.</text>
</comment>
<dbReference type="InterPro" id="IPR038528">
    <property type="entry name" value="TEL2_C_sf"/>
</dbReference>
<feature type="compositionally biased region" description="Polar residues" evidence="2">
    <location>
        <begin position="726"/>
        <end position="739"/>
    </location>
</feature>
<gene>
    <name evidence="4" type="ORF">PSTG_05237</name>
</gene>
<evidence type="ECO:0000259" key="3">
    <source>
        <dbReference type="Pfam" id="PF10193"/>
    </source>
</evidence>
<dbReference type="Pfam" id="PF10193">
    <property type="entry name" value="Telomere_reg-2"/>
    <property type="match status" value="1"/>
</dbReference>
<dbReference type="OrthoDB" id="10254187at2759"/>
<dbReference type="PANTHER" id="PTHR15830:SF10">
    <property type="entry name" value="TELOMERE LENGTH REGULATION PROTEIN TEL2 HOMOLOG"/>
    <property type="match status" value="1"/>
</dbReference>
<dbReference type="Proteomes" id="UP000054564">
    <property type="component" value="Unassembled WGS sequence"/>
</dbReference>
<feature type="compositionally biased region" description="Low complexity" evidence="2">
    <location>
        <begin position="740"/>
        <end position="750"/>
    </location>
</feature>
<dbReference type="GO" id="GO:0051083">
    <property type="term" value="P:'de novo' cotranslational protein folding"/>
    <property type="evidence" value="ECO:0007669"/>
    <property type="project" value="TreeGrafter"/>
</dbReference>
<dbReference type="PANTHER" id="PTHR15830">
    <property type="entry name" value="TELOMERE LENGTH REGULATION PROTEIN TEL2 FAMILY MEMBER"/>
    <property type="match status" value="1"/>
</dbReference>
<dbReference type="STRING" id="1165861.A0A0L0VQB8"/>
<dbReference type="InterPro" id="IPR019337">
    <property type="entry name" value="Telomere_length_regulation_dom"/>
</dbReference>
<dbReference type="Gene3D" id="1.25.40.720">
    <property type="entry name" value="Telomere length regulation protein 2, C-terminal domain"/>
    <property type="match status" value="1"/>
</dbReference>
<feature type="region of interest" description="Disordered" evidence="2">
    <location>
        <begin position="429"/>
        <end position="450"/>
    </location>
</feature>
<protein>
    <recommendedName>
        <fullName evidence="3">Telomere length regulation protein conserved domain-containing protein</fullName>
    </recommendedName>
</protein>